<keyword evidence="1" id="KW-1133">Transmembrane helix</keyword>
<feature type="transmembrane region" description="Helical" evidence="1">
    <location>
        <begin position="68"/>
        <end position="86"/>
    </location>
</feature>
<dbReference type="EMBL" id="MU150364">
    <property type="protein sequence ID" value="KAF9457624.1"/>
    <property type="molecule type" value="Genomic_DNA"/>
</dbReference>
<proteinExistence type="predicted"/>
<protein>
    <submittedName>
        <fullName evidence="2">Uncharacterized protein</fullName>
    </submittedName>
</protein>
<keyword evidence="1" id="KW-0812">Transmembrane</keyword>
<keyword evidence="3" id="KW-1185">Reference proteome</keyword>
<dbReference type="PANTHER" id="PTHR40465:SF1">
    <property type="entry name" value="DUF6534 DOMAIN-CONTAINING PROTEIN"/>
    <property type="match status" value="1"/>
</dbReference>
<evidence type="ECO:0000313" key="3">
    <source>
        <dbReference type="Proteomes" id="UP000807353"/>
    </source>
</evidence>
<evidence type="ECO:0000313" key="2">
    <source>
        <dbReference type="EMBL" id="KAF9457624.1"/>
    </source>
</evidence>
<feature type="transmembrane region" description="Helical" evidence="1">
    <location>
        <begin position="137"/>
        <end position="158"/>
    </location>
</feature>
<organism evidence="2 3">
    <name type="scientific">Collybia nuda</name>
    <dbReference type="NCBI Taxonomy" id="64659"/>
    <lineage>
        <taxon>Eukaryota</taxon>
        <taxon>Fungi</taxon>
        <taxon>Dikarya</taxon>
        <taxon>Basidiomycota</taxon>
        <taxon>Agaricomycotina</taxon>
        <taxon>Agaricomycetes</taxon>
        <taxon>Agaricomycetidae</taxon>
        <taxon>Agaricales</taxon>
        <taxon>Tricholomatineae</taxon>
        <taxon>Clitocybaceae</taxon>
        <taxon>Collybia</taxon>
    </lineage>
</organism>
<name>A0A9P5XV74_9AGAR</name>
<dbReference type="Proteomes" id="UP000807353">
    <property type="component" value="Unassembled WGS sequence"/>
</dbReference>
<sequence>MCIAEGHSFGGVTMVQALTFLKTSKRDPVQHKIAVLFLLFLDMLHLCFFLHCVYYYLVSHPTDTLLVWSFPLIHAIKGFVLIHNIVMPIVQSFYATRIWKCLSFVTFSLDTAQYPYSHQWLFAANLNCKDRTGTPKSITWTAFGVVVSSLLYTSAPLVRVKLMLSSVLMLGPESGPWRKRSQNILKASFASRVCSDLFISGSMILSLSKAGTDLTWTDSSSTMLLAYLLNTGAIASVLSVAVFVSVLAAPSTLVFLTIEEISTFVLSWGCKLNARYYLQSLSRKPTPSISLQPLHAGPVDKPRTQTPPKTINEVGLPLFQCHSRKTKVGSVTAVRSYPLDQDLVNQFDETVDDKSDVYRLPDIKDESVFWIWDALPPSKASRIELSVEL</sequence>
<keyword evidence="1" id="KW-0472">Membrane</keyword>
<dbReference type="PANTHER" id="PTHR40465">
    <property type="entry name" value="CHROMOSOME 1, WHOLE GENOME SHOTGUN SEQUENCE"/>
    <property type="match status" value="1"/>
</dbReference>
<reference evidence="2" key="1">
    <citation type="submission" date="2020-11" db="EMBL/GenBank/DDBJ databases">
        <authorList>
            <consortium name="DOE Joint Genome Institute"/>
            <person name="Ahrendt S."/>
            <person name="Riley R."/>
            <person name="Andreopoulos W."/>
            <person name="Labutti K."/>
            <person name="Pangilinan J."/>
            <person name="Ruiz-Duenas F.J."/>
            <person name="Barrasa J.M."/>
            <person name="Sanchez-Garcia M."/>
            <person name="Camarero S."/>
            <person name="Miyauchi S."/>
            <person name="Serrano A."/>
            <person name="Linde D."/>
            <person name="Babiker R."/>
            <person name="Drula E."/>
            <person name="Ayuso-Fernandez I."/>
            <person name="Pacheco R."/>
            <person name="Padilla G."/>
            <person name="Ferreira P."/>
            <person name="Barriuso J."/>
            <person name="Kellner H."/>
            <person name="Castanera R."/>
            <person name="Alfaro M."/>
            <person name="Ramirez L."/>
            <person name="Pisabarro A.G."/>
            <person name="Kuo A."/>
            <person name="Tritt A."/>
            <person name="Lipzen A."/>
            <person name="He G."/>
            <person name="Yan M."/>
            <person name="Ng V."/>
            <person name="Cullen D."/>
            <person name="Martin F."/>
            <person name="Rosso M.-N."/>
            <person name="Henrissat B."/>
            <person name="Hibbett D."/>
            <person name="Martinez A.T."/>
            <person name="Grigoriev I.V."/>
        </authorList>
    </citation>
    <scope>NUCLEOTIDE SEQUENCE</scope>
    <source>
        <strain evidence="2">CBS 247.69</strain>
    </source>
</reference>
<feature type="transmembrane region" description="Helical" evidence="1">
    <location>
        <begin position="227"/>
        <end position="249"/>
    </location>
</feature>
<dbReference type="AlphaFoldDB" id="A0A9P5XV74"/>
<comment type="caution">
    <text evidence="2">The sequence shown here is derived from an EMBL/GenBank/DDBJ whole genome shotgun (WGS) entry which is preliminary data.</text>
</comment>
<evidence type="ECO:0000256" key="1">
    <source>
        <dbReference type="SAM" id="Phobius"/>
    </source>
</evidence>
<gene>
    <name evidence="2" type="ORF">BDZ94DRAFT_1326130</name>
</gene>
<accession>A0A9P5XV74</accession>
<feature type="transmembrane region" description="Helical" evidence="1">
    <location>
        <begin position="33"/>
        <end position="56"/>
    </location>
</feature>